<gene>
    <name evidence="1" type="ORF">KPH14_012612</name>
</gene>
<dbReference type="EMBL" id="JAIFRP010000208">
    <property type="protein sequence ID" value="KAK2578625.1"/>
    <property type="molecule type" value="Genomic_DNA"/>
</dbReference>
<name>A0AAD9RF63_9HYME</name>
<reference evidence="1" key="1">
    <citation type="submission" date="2021-08" db="EMBL/GenBank/DDBJ databases">
        <authorList>
            <person name="Misof B."/>
            <person name="Oliver O."/>
            <person name="Podsiadlowski L."/>
            <person name="Donath A."/>
            <person name="Peters R."/>
            <person name="Mayer C."/>
            <person name="Rust J."/>
            <person name="Gunkel S."/>
            <person name="Lesny P."/>
            <person name="Martin S."/>
            <person name="Oeyen J.P."/>
            <person name="Petersen M."/>
            <person name="Panagiotis P."/>
            <person name="Wilbrandt J."/>
            <person name="Tanja T."/>
        </authorList>
    </citation>
    <scope>NUCLEOTIDE SEQUENCE</scope>
    <source>
        <strain evidence="1">GBR_01_08_01A</strain>
        <tissue evidence="1">Thorax + abdomen</tissue>
    </source>
</reference>
<dbReference type="Proteomes" id="UP001258017">
    <property type="component" value="Unassembled WGS sequence"/>
</dbReference>
<evidence type="ECO:0000313" key="2">
    <source>
        <dbReference type="Proteomes" id="UP001258017"/>
    </source>
</evidence>
<comment type="caution">
    <text evidence="1">The sequence shown here is derived from an EMBL/GenBank/DDBJ whole genome shotgun (WGS) entry which is preliminary data.</text>
</comment>
<keyword evidence="2" id="KW-1185">Reference proteome</keyword>
<reference evidence="1" key="2">
    <citation type="journal article" date="2023" name="Commun. Biol.">
        <title>Intrasexual cuticular hydrocarbon dimorphism in a wasp sheds light on hydrocarbon biosynthesis genes in Hymenoptera.</title>
        <authorList>
            <person name="Moris V.C."/>
            <person name="Podsiadlowski L."/>
            <person name="Martin S."/>
            <person name="Oeyen J.P."/>
            <person name="Donath A."/>
            <person name="Petersen M."/>
            <person name="Wilbrandt J."/>
            <person name="Misof B."/>
            <person name="Liedtke D."/>
            <person name="Thamm M."/>
            <person name="Scheiner R."/>
            <person name="Schmitt T."/>
            <person name="Niehuis O."/>
        </authorList>
    </citation>
    <scope>NUCLEOTIDE SEQUENCE</scope>
    <source>
        <strain evidence="1">GBR_01_08_01A</strain>
    </source>
</reference>
<sequence length="113" mass="12258">MSSFAIASSLADREDFGEMILDLETQEYFGDPELDDFERDFGESLETGSGSVMGKGFKEECIISSGRKEEGGANSLAESSELEPIMIREGTAKSTRRSSAMIYFASDGTTSDL</sequence>
<evidence type="ECO:0000313" key="1">
    <source>
        <dbReference type="EMBL" id="KAK2578625.1"/>
    </source>
</evidence>
<organism evidence="1 2">
    <name type="scientific">Odynerus spinipes</name>
    <dbReference type="NCBI Taxonomy" id="1348599"/>
    <lineage>
        <taxon>Eukaryota</taxon>
        <taxon>Metazoa</taxon>
        <taxon>Ecdysozoa</taxon>
        <taxon>Arthropoda</taxon>
        <taxon>Hexapoda</taxon>
        <taxon>Insecta</taxon>
        <taxon>Pterygota</taxon>
        <taxon>Neoptera</taxon>
        <taxon>Endopterygota</taxon>
        <taxon>Hymenoptera</taxon>
        <taxon>Apocrita</taxon>
        <taxon>Aculeata</taxon>
        <taxon>Vespoidea</taxon>
        <taxon>Vespidae</taxon>
        <taxon>Eumeninae</taxon>
        <taxon>Odynerus</taxon>
    </lineage>
</organism>
<proteinExistence type="predicted"/>
<dbReference type="AlphaFoldDB" id="A0AAD9RF63"/>
<accession>A0AAD9RF63</accession>
<protein>
    <submittedName>
        <fullName evidence="1">Uncharacterized protein</fullName>
    </submittedName>
</protein>